<protein>
    <submittedName>
        <fullName evidence="8">ABC transporter substrate-binding protein</fullName>
    </submittedName>
</protein>
<dbReference type="InterPro" id="IPR002491">
    <property type="entry name" value="ABC_transptr_periplasmic_BD"/>
</dbReference>
<evidence type="ECO:0000256" key="5">
    <source>
        <dbReference type="SAM" id="MobiDB-lite"/>
    </source>
</evidence>
<organism evidence="8 9">
    <name type="scientific">Paenibacillus phytohabitans</name>
    <dbReference type="NCBI Taxonomy" id="2654978"/>
    <lineage>
        <taxon>Bacteria</taxon>
        <taxon>Bacillati</taxon>
        <taxon>Bacillota</taxon>
        <taxon>Bacilli</taxon>
        <taxon>Bacillales</taxon>
        <taxon>Paenibacillaceae</taxon>
        <taxon>Paenibacillus</taxon>
    </lineage>
</organism>
<dbReference type="Pfam" id="PF01497">
    <property type="entry name" value="Peripla_BP_2"/>
    <property type="match status" value="1"/>
</dbReference>
<dbReference type="Proteomes" id="UP000596857">
    <property type="component" value="Unassembled WGS sequence"/>
</dbReference>
<feature type="region of interest" description="Disordered" evidence="5">
    <location>
        <begin position="48"/>
        <end position="72"/>
    </location>
</feature>
<dbReference type="Gene3D" id="3.40.50.1980">
    <property type="entry name" value="Nitrogenase molybdenum iron protein domain"/>
    <property type="match status" value="2"/>
</dbReference>
<keyword evidence="3" id="KW-0813">Transport</keyword>
<dbReference type="EMBL" id="WHOB01000020">
    <property type="protein sequence ID" value="NOU78723.1"/>
    <property type="molecule type" value="Genomic_DNA"/>
</dbReference>
<evidence type="ECO:0000256" key="4">
    <source>
        <dbReference type="ARBA" id="ARBA00022729"/>
    </source>
</evidence>
<dbReference type="PROSITE" id="PS50983">
    <property type="entry name" value="FE_B12_PBP"/>
    <property type="match status" value="1"/>
</dbReference>
<feature type="signal peptide" evidence="6">
    <location>
        <begin position="1"/>
        <end position="40"/>
    </location>
</feature>
<reference evidence="8 9" key="1">
    <citation type="submission" date="2019-10" db="EMBL/GenBank/DDBJ databases">
        <title>Description of Paenibacillus terricola sp. nov.</title>
        <authorList>
            <person name="Carlier A."/>
            <person name="Qi S."/>
        </authorList>
    </citation>
    <scope>NUCLEOTIDE SEQUENCE [LARGE SCALE GENOMIC DNA]</scope>
    <source>
        <strain evidence="8 9">LMG 31459</strain>
    </source>
</reference>
<feature type="domain" description="Fe/B12 periplasmic-binding" evidence="7">
    <location>
        <begin position="96"/>
        <end position="349"/>
    </location>
</feature>
<accession>A0ABX1YCZ8</accession>
<comment type="similarity">
    <text evidence="2">Belongs to the bacterial solute-binding protein 8 family.</text>
</comment>
<name>A0ABX1YCZ8_9BACL</name>
<evidence type="ECO:0000256" key="1">
    <source>
        <dbReference type="ARBA" id="ARBA00004196"/>
    </source>
</evidence>
<evidence type="ECO:0000256" key="2">
    <source>
        <dbReference type="ARBA" id="ARBA00008814"/>
    </source>
</evidence>
<keyword evidence="9" id="KW-1185">Reference proteome</keyword>
<feature type="chain" id="PRO_5046403889" evidence="6">
    <location>
        <begin position="41"/>
        <end position="349"/>
    </location>
</feature>
<proteinExistence type="inferred from homology"/>
<gene>
    <name evidence="8" type="ORF">GC101_07480</name>
</gene>
<evidence type="ECO:0000313" key="8">
    <source>
        <dbReference type="EMBL" id="NOU78723.1"/>
    </source>
</evidence>
<sequence>MIIVLHKEAYILKKSYSSPNSRKQWIIFPLLLALTLLASACGNNTSNNSTGSAAANATEAPASSPQPETPAATAAPAFKTVTTVNGDIEVPTAPQRIVAEEYLGSLIALNTIPVGAPGLTLENMYFKESLTGVTDTGTYGKMSPENIIALNPDLIISGNADSYETLSKIAPTVIVPYGDLKDAHAELTYFGKLLGKEQEAADWLADYDKRIAAAKARVDAAIPADATFSILEHADKSTWVYGDNFGRGGQPVYQALGRKPPTEVAAEIMEKQWAELSAETLGKYAGDYLVVTDNTQTVEDFQADPIWGSLPAVKNGHIYVWKEERSWYYDPIAVLAQTEELADWLTSGQ</sequence>
<dbReference type="PANTHER" id="PTHR30532:SF26">
    <property type="entry name" value="IRON(3+)-HYDROXAMATE-BINDING PROTEIN FHUD"/>
    <property type="match status" value="1"/>
</dbReference>
<evidence type="ECO:0000259" key="7">
    <source>
        <dbReference type="PROSITE" id="PS50983"/>
    </source>
</evidence>
<evidence type="ECO:0000256" key="3">
    <source>
        <dbReference type="ARBA" id="ARBA00022448"/>
    </source>
</evidence>
<comment type="caution">
    <text evidence="8">The sequence shown here is derived from an EMBL/GenBank/DDBJ whole genome shotgun (WGS) entry which is preliminary data.</text>
</comment>
<dbReference type="InterPro" id="IPR051313">
    <property type="entry name" value="Bact_iron-sidero_bind"/>
</dbReference>
<keyword evidence="4 6" id="KW-0732">Signal</keyword>
<comment type="subcellular location">
    <subcellularLocation>
        <location evidence="1">Cell envelope</location>
    </subcellularLocation>
</comment>
<evidence type="ECO:0000313" key="9">
    <source>
        <dbReference type="Proteomes" id="UP000596857"/>
    </source>
</evidence>
<evidence type="ECO:0000256" key="6">
    <source>
        <dbReference type="SAM" id="SignalP"/>
    </source>
</evidence>
<dbReference type="PANTHER" id="PTHR30532">
    <property type="entry name" value="IRON III DICITRATE-BINDING PERIPLASMIC PROTEIN"/>
    <property type="match status" value="1"/>
</dbReference>
<dbReference type="SUPFAM" id="SSF53807">
    <property type="entry name" value="Helical backbone' metal receptor"/>
    <property type="match status" value="1"/>
</dbReference>